<evidence type="ECO:0000313" key="2">
    <source>
        <dbReference type="EMBL" id="XDU66456.1"/>
    </source>
</evidence>
<dbReference type="EMBL" id="CP165644">
    <property type="protein sequence ID" value="XDU66456.1"/>
    <property type="molecule type" value="Genomic_DNA"/>
</dbReference>
<sequence>MQRGTNPKPSTSKPSNPRIQRLYTEPRKNIKRIYDISLKVLKIIEDERVTEDEFYIIEKMIKNEFKRLKE</sequence>
<name>A0AB39VEY2_9FUSO</name>
<reference evidence="2" key="1">
    <citation type="submission" date="2024-07" db="EMBL/GenBank/DDBJ databases">
        <authorList>
            <person name="Li X.-J."/>
            <person name="Wang X."/>
        </authorList>
    </citation>
    <scope>NUCLEOTIDE SEQUENCE</scope>
    <source>
        <strain evidence="2">HSP-334</strain>
    </source>
</reference>
<feature type="region of interest" description="Disordered" evidence="1">
    <location>
        <begin position="1"/>
        <end position="24"/>
    </location>
</feature>
<feature type="compositionally biased region" description="Low complexity" evidence="1">
    <location>
        <begin position="1"/>
        <end position="17"/>
    </location>
</feature>
<gene>
    <name evidence="2" type="ORF">AB8B22_08565</name>
</gene>
<organism evidence="2">
    <name type="scientific">Leptotrichia rugosa</name>
    <dbReference type="NCBI Taxonomy" id="3239302"/>
    <lineage>
        <taxon>Bacteria</taxon>
        <taxon>Fusobacteriati</taxon>
        <taxon>Fusobacteriota</taxon>
        <taxon>Fusobacteriia</taxon>
        <taxon>Fusobacteriales</taxon>
        <taxon>Leptotrichiaceae</taxon>
        <taxon>Leptotrichia</taxon>
    </lineage>
</organism>
<dbReference type="KEGG" id="lrug:AB8B22_08565"/>
<evidence type="ECO:0000256" key="1">
    <source>
        <dbReference type="SAM" id="MobiDB-lite"/>
    </source>
</evidence>
<dbReference type="RefSeq" id="WP_369710801.1">
    <property type="nucleotide sequence ID" value="NZ_CP165644.1"/>
</dbReference>
<accession>A0AB39VEY2</accession>
<protein>
    <submittedName>
        <fullName evidence="2">Uncharacterized protein</fullName>
    </submittedName>
</protein>
<dbReference type="AlphaFoldDB" id="A0AB39VEY2"/>
<proteinExistence type="predicted"/>